<organism evidence="1 2">
    <name type="scientific">Babjeviella inositovora NRRL Y-12698</name>
    <dbReference type="NCBI Taxonomy" id="984486"/>
    <lineage>
        <taxon>Eukaryota</taxon>
        <taxon>Fungi</taxon>
        <taxon>Dikarya</taxon>
        <taxon>Ascomycota</taxon>
        <taxon>Saccharomycotina</taxon>
        <taxon>Pichiomycetes</taxon>
        <taxon>Serinales incertae sedis</taxon>
        <taxon>Babjeviella</taxon>
    </lineage>
</organism>
<dbReference type="AlphaFoldDB" id="A0A1E3QS39"/>
<accession>A0A1E3QS39</accession>
<keyword evidence="2" id="KW-1185">Reference proteome</keyword>
<protein>
    <submittedName>
        <fullName evidence="1">Uncharacterized protein</fullName>
    </submittedName>
</protein>
<reference evidence="2" key="1">
    <citation type="submission" date="2016-05" db="EMBL/GenBank/DDBJ databases">
        <title>Comparative genomics of biotechnologically important yeasts.</title>
        <authorList>
            <consortium name="DOE Joint Genome Institute"/>
            <person name="Riley R."/>
            <person name="Haridas S."/>
            <person name="Wolfe K.H."/>
            <person name="Lopes M.R."/>
            <person name="Hittinger C.T."/>
            <person name="Goker M."/>
            <person name="Salamov A."/>
            <person name="Wisecaver J."/>
            <person name="Long T.M."/>
            <person name="Aerts A.L."/>
            <person name="Barry K."/>
            <person name="Choi C."/>
            <person name="Clum A."/>
            <person name="Coughlan A.Y."/>
            <person name="Deshpande S."/>
            <person name="Douglass A.P."/>
            <person name="Hanson S.J."/>
            <person name="Klenk H.-P."/>
            <person name="Labutti K."/>
            <person name="Lapidus A."/>
            <person name="Lindquist E."/>
            <person name="Lipzen A."/>
            <person name="Meier-Kolthoff J.P."/>
            <person name="Ohm R.A."/>
            <person name="Otillar R.P."/>
            <person name="Pangilinan J."/>
            <person name="Peng Y."/>
            <person name="Rokas A."/>
            <person name="Rosa C.A."/>
            <person name="Scheuner C."/>
            <person name="Sibirny A.A."/>
            <person name="Slot J.C."/>
            <person name="Stielow J.B."/>
            <person name="Sun H."/>
            <person name="Kurtzman C.P."/>
            <person name="Blackwell M."/>
            <person name="Grigoriev I.V."/>
            <person name="Jeffries T.W."/>
        </authorList>
    </citation>
    <scope>NUCLEOTIDE SEQUENCE [LARGE SCALE GENOMIC DNA]</scope>
    <source>
        <strain evidence="2">NRRL Y-12698</strain>
    </source>
</reference>
<evidence type="ECO:0000313" key="2">
    <source>
        <dbReference type="Proteomes" id="UP000094336"/>
    </source>
</evidence>
<proteinExistence type="predicted"/>
<name>A0A1E3QS39_9ASCO</name>
<dbReference type="Proteomes" id="UP000094336">
    <property type="component" value="Unassembled WGS sequence"/>
</dbReference>
<sequence length="140" mass="15382">MSHLAPLPSSSLLAQLSRTKLVTSTASHQFRSAVVFTVQGELICAWSYEPTQTDATFPLSEQQRREAETLTPMLLAKTIKIIENSIQAIQASSSLTTSYEEDLTSGDEVVGLVRVRYGSKGECLIVPGGEFNMSVFLERR</sequence>
<dbReference type="GeneID" id="30144954"/>
<dbReference type="EMBL" id="KV454431">
    <property type="protein sequence ID" value="ODQ79842.1"/>
    <property type="molecule type" value="Genomic_DNA"/>
</dbReference>
<evidence type="ECO:0000313" key="1">
    <source>
        <dbReference type="EMBL" id="ODQ79842.1"/>
    </source>
</evidence>
<dbReference type="RefSeq" id="XP_018985170.1">
    <property type="nucleotide sequence ID" value="XM_019127101.1"/>
</dbReference>
<gene>
    <name evidence="1" type="ORF">BABINDRAFT_136466</name>
</gene>